<dbReference type="AlphaFoldDB" id="A0AAQ1GB80"/>
<dbReference type="PANTHER" id="PTHR42718:SF9">
    <property type="entry name" value="MAJOR FACILITATOR SUPERFAMILY MULTIDRUG TRANSPORTER MFSC"/>
    <property type="match status" value="1"/>
</dbReference>
<feature type="transmembrane region" description="Helical" evidence="8">
    <location>
        <begin position="193"/>
        <end position="211"/>
    </location>
</feature>
<dbReference type="InterPro" id="IPR036259">
    <property type="entry name" value="MFS_trans_sf"/>
</dbReference>
<protein>
    <submittedName>
        <fullName evidence="10">MFS transporter, DHA2 family, multidrug resistance protein</fullName>
    </submittedName>
</protein>
<feature type="transmembrane region" description="Helical" evidence="8">
    <location>
        <begin position="514"/>
        <end position="532"/>
    </location>
</feature>
<feature type="transmembrane region" description="Helical" evidence="8">
    <location>
        <begin position="361"/>
        <end position="379"/>
    </location>
</feature>
<keyword evidence="5 8" id="KW-0812">Transmembrane</keyword>
<gene>
    <name evidence="10" type="ORF">SAMN05216550_101119</name>
</gene>
<dbReference type="CDD" id="cd17503">
    <property type="entry name" value="MFS_LmrB_MDR_like"/>
    <property type="match status" value="1"/>
</dbReference>
<dbReference type="EMBL" id="FNZM01000001">
    <property type="protein sequence ID" value="SEI83239.1"/>
    <property type="molecule type" value="Genomic_DNA"/>
</dbReference>
<evidence type="ECO:0000256" key="5">
    <source>
        <dbReference type="ARBA" id="ARBA00022692"/>
    </source>
</evidence>
<evidence type="ECO:0000256" key="3">
    <source>
        <dbReference type="ARBA" id="ARBA00022448"/>
    </source>
</evidence>
<feature type="transmembrane region" description="Helical" evidence="8">
    <location>
        <begin position="430"/>
        <end position="447"/>
    </location>
</feature>
<dbReference type="InterPro" id="IPR020846">
    <property type="entry name" value="MFS_dom"/>
</dbReference>
<keyword evidence="6 8" id="KW-1133">Transmembrane helix</keyword>
<evidence type="ECO:0000256" key="1">
    <source>
        <dbReference type="ARBA" id="ARBA00004651"/>
    </source>
</evidence>
<feature type="transmembrane region" description="Helical" evidence="8">
    <location>
        <begin position="132"/>
        <end position="157"/>
    </location>
</feature>
<dbReference type="Gene3D" id="1.20.1250.20">
    <property type="entry name" value="MFS general substrate transporter like domains"/>
    <property type="match status" value="1"/>
</dbReference>
<evidence type="ECO:0000259" key="9">
    <source>
        <dbReference type="PROSITE" id="PS50850"/>
    </source>
</evidence>
<reference evidence="10 11" key="1">
    <citation type="submission" date="2016-10" db="EMBL/GenBank/DDBJ databases">
        <authorList>
            <person name="Varghese N."/>
            <person name="Submissions S."/>
        </authorList>
    </citation>
    <scope>NUCLEOTIDE SEQUENCE [LARGE SCALE GENOMIC DNA]</scope>
    <source>
        <strain evidence="10 11">LMG 22274</strain>
    </source>
</reference>
<keyword evidence="3" id="KW-0813">Transport</keyword>
<feature type="transmembrane region" description="Helical" evidence="8">
    <location>
        <begin position="169"/>
        <end position="187"/>
    </location>
</feature>
<dbReference type="GO" id="GO:0022857">
    <property type="term" value="F:transmembrane transporter activity"/>
    <property type="evidence" value="ECO:0007669"/>
    <property type="project" value="InterPro"/>
</dbReference>
<comment type="similarity">
    <text evidence="2">Belongs to the major facilitator superfamily. EmrB family.</text>
</comment>
<dbReference type="InterPro" id="IPR011701">
    <property type="entry name" value="MFS"/>
</dbReference>
<feature type="domain" description="Major facilitator superfamily (MFS) profile" evidence="9">
    <location>
        <begin position="41"/>
        <end position="537"/>
    </location>
</feature>
<dbReference type="NCBIfam" id="TIGR00711">
    <property type="entry name" value="efflux_EmrB"/>
    <property type="match status" value="1"/>
</dbReference>
<evidence type="ECO:0000256" key="4">
    <source>
        <dbReference type="ARBA" id="ARBA00022475"/>
    </source>
</evidence>
<dbReference type="Proteomes" id="UP000183529">
    <property type="component" value="Unassembled WGS sequence"/>
</dbReference>
<feature type="transmembrane region" description="Helical" evidence="8">
    <location>
        <begin position="106"/>
        <end position="126"/>
    </location>
</feature>
<dbReference type="InterPro" id="IPR004638">
    <property type="entry name" value="EmrB-like"/>
</dbReference>
<feature type="transmembrane region" description="Helical" evidence="8">
    <location>
        <begin position="79"/>
        <end position="99"/>
    </location>
</feature>
<sequence length="545" mass="58887">MNAPTTELEVRPTAAASETLNAAAPRPLQPHEQPMAQRAFAFALMCIGFFMATLDIQIVASSLRDIGGGLSASQDELSWVQTAYLIAEIMVIPMSGWLSKVFSTRWLFVGSAVGFTITSMLCGLAWDINSMIIFRALQGALGAAMIPTVFTTAFVLFPGKQRIVASTTIGALASLAPTLGPVIGGWITDQWSWHWLFYLNLVPGIAVAALVPKYVHIDEPDLSLIKRGDYLGIVLMSAFLGCLEYVLEEGPRKNWFGDDAIVFCAWIAAIGGFLFIVHALTAKEPIVDLRALSVRNFGIGSVLSFVTGIGIFVAVFLTPLFLAEVRGFSSLQIGLSLLSVGAFQLIALGFYAFATRYFSMRALLLFGLVCFGLGCYLYVPLTHDWGWQQFLLPQALRGIGQQFAVPPIVTMSLGSLPPSRLKSASGLFNLMRNLGGAIGIAVSATMLNDRLNFHYLRLNESVTHGVPQVELLLAGRTAYWSTMAGNTLDAAQTGLAQLHALVLREALVMTFSDTFFVLSLCFVVAIVCVAFSRPITTAAPPPDAH</sequence>
<evidence type="ECO:0000313" key="10">
    <source>
        <dbReference type="EMBL" id="SEI83239.1"/>
    </source>
</evidence>
<feature type="transmembrane region" description="Helical" evidence="8">
    <location>
        <begin position="39"/>
        <end position="59"/>
    </location>
</feature>
<evidence type="ECO:0000256" key="6">
    <source>
        <dbReference type="ARBA" id="ARBA00022989"/>
    </source>
</evidence>
<dbReference type="GO" id="GO:0005886">
    <property type="term" value="C:plasma membrane"/>
    <property type="evidence" value="ECO:0007669"/>
    <property type="project" value="UniProtKB-SubCell"/>
</dbReference>
<feature type="transmembrane region" description="Helical" evidence="8">
    <location>
        <begin position="302"/>
        <end position="321"/>
    </location>
</feature>
<evidence type="ECO:0000256" key="2">
    <source>
        <dbReference type="ARBA" id="ARBA00008537"/>
    </source>
</evidence>
<feature type="transmembrane region" description="Helical" evidence="8">
    <location>
        <begin position="333"/>
        <end position="354"/>
    </location>
</feature>
<evidence type="ECO:0000313" key="11">
    <source>
        <dbReference type="Proteomes" id="UP000183529"/>
    </source>
</evidence>
<comment type="subcellular location">
    <subcellularLocation>
        <location evidence="1">Cell membrane</location>
        <topology evidence="1">Multi-pass membrane protein</topology>
    </subcellularLocation>
</comment>
<name>A0AAQ1GB80_9BURK</name>
<evidence type="ECO:0000256" key="8">
    <source>
        <dbReference type="SAM" id="Phobius"/>
    </source>
</evidence>
<organism evidence="10 11">
    <name type="scientific">Paraburkholderia tropica</name>
    <dbReference type="NCBI Taxonomy" id="92647"/>
    <lineage>
        <taxon>Bacteria</taxon>
        <taxon>Pseudomonadati</taxon>
        <taxon>Pseudomonadota</taxon>
        <taxon>Betaproteobacteria</taxon>
        <taxon>Burkholderiales</taxon>
        <taxon>Burkholderiaceae</taxon>
        <taxon>Paraburkholderia</taxon>
    </lineage>
</organism>
<dbReference type="Gene3D" id="1.20.1720.10">
    <property type="entry name" value="Multidrug resistance protein D"/>
    <property type="match status" value="1"/>
</dbReference>
<dbReference type="PROSITE" id="PS50850">
    <property type="entry name" value="MFS"/>
    <property type="match status" value="1"/>
</dbReference>
<feature type="transmembrane region" description="Helical" evidence="8">
    <location>
        <begin position="231"/>
        <end position="248"/>
    </location>
</feature>
<proteinExistence type="inferred from homology"/>
<feature type="transmembrane region" description="Helical" evidence="8">
    <location>
        <begin position="260"/>
        <end position="281"/>
    </location>
</feature>
<evidence type="ECO:0000256" key="7">
    <source>
        <dbReference type="ARBA" id="ARBA00023136"/>
    </source>
</evidence>
<keyword evidence="4" id="KW-1003">Cell membrane</keyword>
<accession>A0AAQ1GB80</accession>
<keyword evidence="7 8" id="KW-0472">Membrane</keyword>
<dbReference type="PANTHER" id="PTHR42718">
    <property type="entry name" value="MAJOR FACILITATOR SUPERFAMILY MULTIDRUG TRANSPORTER MFSC"/>
    <property type="match status" value="1"/>
</dbReference>
<comment type="caution">
    <text evidence="10">The sequence shown here is derived from an EMBL/GenBank/DDBJ whole genome shotgun (WGS) entry which is preliminary data.</text>
</comment>
<dbReference type="Pfam" id="PF07690">
    <property type="entry name" value="MFS_1"/>
    <property type="match status" value="1"/>
</dbReference>
<dbReference type="SUPFAM" id="SSF103473">
    <property type="entry name" value="MFS general substrate transporter"/>
    <property type="match status" value="1"/>
</dbReference>